<dbReference type="EMBL" id="OOEF01000035">
    <property type="protein sequence ID" value="SPK70207.1"/>
    <property type="molecule type" value="Genomic_DNA"/>
</dbReference>
<protein>
    <recommendedName>
        <fullName evidence="6">Extra-cytoplasmic solute receptor</fullName>
    </recommendedName>
</protein>
<feature type="chain" id="PRO_5016837665" description="Extra-cytoplasmic solute receptor" evidence="3">
    <location>
        <begin position="39"/>
        <end position="449"/>
    </location>
</feature>
<sequence>MTPRTPLIPTLAARASAGARALLLACGALALAAPAALAVNAYPSRPVTLVVPGPPGGITDQLGRLVAASMTSDHGVRVVVDNRPGAGGNLATELVARAEPDGYTVLMGTQGTMASNQFLYKSLRFDPARDFVAAHGLVSIPNLLVVNGKLPYQSVRELVAYAKGHPGKLTVSSAGNGTGSHLAGELFQTLAGVKFVHVPYKGSAPSINDLLAGQVDLTFDYPASTLTQVQAGKLRALAVTGASRLPALPQVPTIAEAGYPGAESTSWIGLFFPARTPAPVGGGEVAGGSDARAEGSRRGRGHPSHGRRAARAQRRGLRRFRARRAHQVEDHHRTGRRHPRLRRAQRPPPAFVVRLRAARARCRSPIRQSAEAVHACCPAHPPERTGAHRTRNPGCRRQRIARCAARAHHPAGRQRRAEQDYRAQARHRPGPGRALARTLCAGRRGRHRQ</sequence>
<evidence type="ECO:0000256" key="3">
    <source>
        <dbReference type="SAM" id="SignalP"/>
    </source>
</evidence>
<evidence type="ECO:0008006" key="6">
    <source>
        <dbReference type="Google" id="ProtNLM"/>
    </source>
</evidence>
<feature type="region of interest" description="Disordered" evidence="2">
    <location>
        <begin position="405"/>
        <end position="449"/>
    </location>
</feature>
<evidence type="ECO:0000256" key="1">
    <source>
        <dbReference type="ARBA" id="ARBA00006987"/>
    </source>
</evidence>
<feature type="region of interest" description="Disordered" evidence="2">
    <location>
        <begin position="281"/>
        <end position="348"/>
    </location>
</feature>
<dbReference type="InterPro" id="IPR005064">
    <property type="entry name" value="BUG"/>
</dbReference>
<feature type="compositionally biased region" description="Basic residues" evidence="2">
    <location>
        <begin position="333"/>
        <end position="345"/>
    </location>
</feature>
<reference evidence="4 5" key="1">
    <citation type="submission" date="2018-01" db="EMBL/GenBank/DDBJ databases">
        <authorList>
            <person name="Gaut B.S."/>
            <person name="Morton B.R."/>
            <person name="Clegg M.T."/>
            <person name="Duvall M.R."/>
        </authorList>
    </citation>
    <scope>NUCLEOTIDE SEQUENCE [LARGE SCALE GENOMIC DNA]</scope>
    <source>
        <strain evidence="4">Cupriavidus taiwanensis LMG 19425</strain>
    </source>
</reference>
<dbReference type="Gene3D" id="3.40.190.10">
    <property type="entry name" value="Periplasmic binding protein-like II"/>
    <property type="match status" value="1"/>
</dbReference>
<evidence type="ECO:0000313" key="5">
    <source>
        <dbReference type="Proteomes" id="UP000255505"/>
    </source>
</evidence>
<evidence type="ECO:0000313" key="4">
    <source>
        <dbReference type="EMBL" id="SPK70207.1"/>
    </source>
</evidence>
<dbReference type="PANTHER" id="PTHR42928">
    <property type="entry name" value="TRICARBOXYLATE-BINDING PROTEIN"/>
    <property type="match status" value="1"/>
</dbReference>
<dbReference type="AlphaFoldDB" id="A0A375I6F9"/>
<keyword evidence="3" id="KW-0732">Signal</keyword>
<feature type="compositionally biased region" description="Basic residues" evidence="2">
    <location>
        <begin position="298"/>
        <end position="325"/>
    </location>
</feature>
<gene>
    <name evidence="4" type="ORF">CT19425_U400024</name>
</gene>
<accession>A0A375I6F9</accession>
<dbReference type="InterPro" id="IPR042100">
    <property type="entry name" value="Bug_dom1"/>
</dbReference>
<name>A0A375I6F9_9BURK</name>
<dbReference type="SUPFAM" id="SSF53850">
    <property type="entry name" value="Periplasmic binding protein-like II"/>
    <property type="match status" value="1"/>
</dbReference>
<dbReference type="CDD" id="cd07012">
    <property type="entry name" value="PBP2_Bug_TTT"/>
    <property type="match status" value="1"/>
</dbReference>
<comment type="similarity">
    <text evidence="1">Belongs to the UPF0065 (bug) family.</text>
</comment>
<feature type="compositionally biased region" description="Basic residues" evidence="2">
    <location>
        <begin position="405"/>
        <end position="414"/>
    </location>
</feature>
<dbReference type="Gene3D" id="3.40.190.150">
    <property type="entry name" value="Bordetella uptake gene, domain 1"/>
    <property type="match status" value="1"/>
</dbReference>
<feature type="signal peptide" evidence="3">
    <location>
        <begin position="1"/>
        <end position="38"/>
    </location>
</feature>
<dbReference type="Pfam" id="PF03401">
    <property type="entry name" value="TctC"/>
    <property type="match status" value="1"/>
</dbReference>
<organism evidence="4 5">
    <name type="scientific">Cupriavidus taiwanensis</name>
    <dbReference type="NCBI Taxonomy" id="164546"/>
    <lineage>
        <taxon>Bacteria</taxon>
        <taxon>Pseudomonadati</taxon>
        <taxon>Pseudomonadota</taxon>
        <taxon>Betaproteobacteria</taxon>
        <taxon>Burkholderiales</taxon>
        <taxon>Burkholderiaceae</taxon>
        <taxon>Cupriavidus</taxon>
    </lineage>
</organism>
<dbReference type="Proteomes" id="UP000255505">
    <property type="component" value="Unassembled WGS sequence"/>
</dbReference>
<proteinExistence type="inferred from homology"/>
<evidence type="ECO:0000256" key="2">
    <source>
        <dbReference type="SAM" id="MobiDB-lite"/>
    </source>
</evidence>
<dbReference type="PANTHER" id="PTHR42928:SF5">
    <property type="entry name" value="BLR1237 PROTEIN"/>
    <property type="match status" value="1"/>
</dbReference>